<dbReference type="RefSeq" id="XP_066068115.1">
    <property type="nucleotide sequence ID" value="XM_066212018.1"/>
</dbReference>
<gene>
    <name evidence="1" type="ORF">L203_102595</name>
</gene>
<proteinExistence type="predicted"/>
<name>A0AAJ8LZY6_9TREE</name>
<dbReference type="EMBL" id="CP143786">
    <property type="protein sequence ID" value="WVN87415.1"/>
    <property type="molecule type" value="Genomic_DNA"/>
</dbReference>
<sequence length="88" mass="9894">MGYSCQNETLDKELTIPIGHQREESATIGQKTLEKELIHGTPYVGLNLLYSKYHLCHQTLRARRSNHNAHSAIYEKVVSVVGVLPPPL</sequence>
<keyword evidence="2" id="KW-1185">Reference proteome</keyword>
<evidence type="ECO:0000313" key="1">
    <source>
        <dbReference type="EMBL" id="WVN87415.1"/>
    </source>
</evidence>
<dbReference type="Proteomes" id="UP000094043">
    <property type="component" value="Chromosome 3"/>
</dbReference>
<protein>
    <submittedName>
        <fullName evidence="1">Uncharacterized protein</fullName>
    </submittedName>
</protein>
<dbReference type="KEGG" id="cdep:91086806"/>
<accession>A0AAJ8LZY6</accession>
<organism evidence="1 2">
    <name type="scientific">Cryptococcus depauperatus CBS 7841</name>
    <dbReference type="NCBI Taxonomy" id="1295531"/>
    <lineage>
        <taxon>Eukaryota</taxon>
        <taxon>Fungi</taxon>
        <taxon>Dikarya</taxon>
        <taxon>Basidiomycota</taxon>
        <taxon>Agaricomycotina</taxon>
        <taxon>Tremellomycetes</taxon>
        <taxon>Tremellales</taxon>
        <taxon>Cryptococcaceae</taxon>
        <taxon>Cryptococcus</taxon>
    </lineage>
</organism>
<dbReference type="AlphaFoldDB" id="A0AAJ8LZY6"/>
<dbReference type="GeneID" id="91086806"/>
<reference evidence="1" key="1">
    <citation type="submission" date="2016-06" db="EMBL/GenBank/DDBJ databases">
        <authorList>
            <person name="Cuomo C."/>
            <person name="Litvintseva A."/>
            <person name="Heitman J."/>
            <person name="Chen Y."/>
            <person name="Sun S."/>
            <person name="Springer D."/>
            <person name="Dromer F."/>
            <person name="Young S."/>
            <person name="Zeng Q."/>
            <person name="Chapman S."/>
            <person name="Gujja S."/>
            <person name="Saif S."/>
            <person name="Birren B."/>
        </authorList>
    </citation>
    <scope>NUCLEOTIDE SEQUENCE</scope>
    <source>
        <strain evidence="1">CBS 7841</strain>
    </source>
</reference>
<reference evidence="1" key="2">
    <citation type="journal article" date="2022" name="Elife">
        <title>Obligate sexual reproduction of a homothallic fungus closely related to the Cryptococcus pathogenic species complex.</title>
        <authorList>
            <person name="Passer A.R."/>
            <person name="Clancey S.A."/>
            <person name="Shea T."/>
            <person name="David-Palma M."/>
            <person name="Averette A.F."/>
            <person name="Boekhout T."/>
            <person name="Porcel B.M."/>
            <person name="Nowrousian M."/>
            <person name="Cuomo C.A."/>
            <person name="Sun S."/>
            <person name="Heitman J."/>
            <person name="Coelho M.A."/>
        </authorList>
    </citation>
    <scope>NUCLEOTIDE SEQUENCE</scope>
    <source>
        <strain evidence="1">CBS 7841</strain>
    </source>
</reference>
<evidence type="ECO:0000313" key="2">
    <source>
        <dbReference type="Proteomes" id="UP000094043"/>
    </source>
</evidence>
<reference evidence="1" key="3">
    <citation type="submission" date="2024-01" db="EMBL/GenBank/DDBJ databases">
        <authorList>
            <person name="Coelho M.A."/>
            <person name="David-Palma M."/>
            <person name="Shea T."/>
            <person name="Sun S."/>
            <person name="Cuomo C.A."/>
            <person name="Heitman J."/>
        </authorList>
    </citation>
    <scope>NUCLEOTIDE SEQUENCE</scope>
    <source>
        <strain evidence="1">CBS 7841</strain>
    </source>
</reference>